<proteinExistence type="predicted"/>
<dbReference type="Proteomes" id="UP000318081">
    <property type="component" value="Chromosome"/>
</dbReference>
<gene>
    <name evidence="1" type="ORF">TBK1r_17340</name>
</gene>
<organism evidence="1 2">
    <name type="scientific">Stieleria magnilauensis</name>
    <dbReference type="NCBI Taxonomy" id="2527963"/>
    <lineage>
        <taxon>Bacteria</taxon>
        <taxon>Pseudomonadati</taxon>
        <taxon>Planctomycetota</taxon>
        <taxon>Planctomycetia</taxon>
        <taxon>Pirellulales</taxon>
        <taxon>Pirellulaceae</taxon>
        <taxon>Stieleria</taxon>
    </lineage>
</organism>
<accession>A0ABX5XM86</accession>
<evidence type="ECO:0000313" key="1">
    <source>
        <dbReference type="EMBL" id="QDV82802.1"/>
    </source>
</evidence>
<dbReference type="EMBL" id="CP036432">
    <property type="protein sequence ID" value="QDV82802.1"/>
    <property type="molecule type" value="Genomic_DNA"/>
</dbReference>
<name>A0ABX5XM86_9BACT</name>
<sequence length="59" mass="6771">MQEVTPQEGARRVTSERVFGTGLVQNSNGVEVLWRVVDSFGHMPAWQEEIRRDMLLMPV</sequence>
<protein>
    <submittedName>
        <fullName evidence="1">Uncharacterized protein</fullName>
    </submittedName>
</protein>
<keyword evidence="2" id="KW-1185">Reference proteome</keyword>
<evidence type="ECO:0000313" key="2">
    <source>
        <dbReference type="Proteomes" id="UP000318081"/>
    </source>
</evidence>
<reference evidence="1 2" key="1">
    <citation type="submission" date="2019-02" db="EMBL/GenBank/DDBJ databases">
        <title>Deep-cultivation of Planctomycetes and their phenomic and genomic characterization uncovers novel biology.</title>
        <authorList>
            <person name="Wiegand S."/>
            <person name="Jogler M."/>
            <person name="Boedeker C."/>
            <person name="Pinto D."/>
            <person name="Vollmers J."/>
            <person name="Rivas-Marin E."/>
            <person name="Kohn T."/>
            <person name="Peeters S.H."/>
            <person name="Heuer A."/>
            <person name="Rast P."/>
            <person name="Oberbeckmann S."/>
            <person name="Bunk B."/>
            <person name="Jeske O."/>
            <person name="Meyerdierks A."/>
            <person name="Storesund J.E."/>
            <person name="Kallscheuer N."/>
            <person name="Luecker S."/>
            <person name="Lage O.M."/>
            <person name="Pohl T."/>
            <person name="Merkel B.J."/>
            <person name="Hornburger P."/>
            <person name="Mueller R.-W."/>
            <person name="Bruemmer F."/>
            <person name="Labrenz M."/>
            <person name="Spormann A.M."/>
            <person name="Op den Camp H."/>
            <person name="Overmann J."/>
            <person name="Amann R."/>
            <person name="Jetten M.S.M."/>
            <person name="Mascher T."/>
            <person name="Medema M.H."/>
            <person name="Devos D.P."/>
            <person name="Kaster A.-K."/>
            <person name="Ovreas L."/>
            <person name="Rohde M."/>
            <person name="Galperin M.Y."/>
            <person name="Jogler C."/>
        </authorList>
    </citation>
    <scope>NUCLEOTIDE SEQUENCE [LARGE SCALE GENOMIC DNA]</scope>
    <source>
        <strain evidence="1 2">TBK1r</strain>
    </source>
</reference>